<evidence type="ECO:0000256" key="6">
    <source>
        <dbReference type="SAM" id="Phobius"/>
    </source>
</evidence>
<accession>A0A1H7SFF5</accession>
<dbReference type="PANTHER" id="PTHR30572:SF18">
    <property type="entry name" value="ABC-TYPE MACROLIDE FAMILY EXPORT SYSTEM PERMEASE COMPONENT 2"/>
    <property type="match status" value="1"/>
</dbReference>
<proteinExistence type="predicted"/>
<dbReference type="PANTHER" id="PTHR30572">
    <property type="entry name" value="MEMBRANE COMPONENT OF TRANSPORTER-RELATED"/>
    <property type="match status" value="1"/>
</dbReference>
<keyword evidence="4 6" id="KW-1133">Transmembrane helix</keyword>
<feature type="transmembrane region" description="Helical" evidence="6">
    <location>
        <begin position="348"/>
        <end position="369"/>
    </location>
</feature>
<keyword evidence="5 6" id="KW-0472">Membrane</keyword>
<dbReference type="GO" id="GO:0022857">
    <property type="term" value="F:transmembrane transporter activity"/>
    <property type="evidence" value="ECO:0007669"/>
    <property type="project" value="TreeGrafter"/>
</dbReference>
<dbReference type="RefSeq" id="WP_093326353.1">
    <property type="nucleotide sequence ID" value="NZ_FOAF01000003.1"/>
</dbReference>
<gene>
    <name evidence="9" type="ORF">SAMN05661044_03210</name>
</gene>
<feature type="transmembrane region" description="Helical" evidence="6">
    <location>
        <begin position="740"/>
        <end position="759"/>
    </location>
</feature>
<keyword evidence="3 6" id="KW-0812">Transmembrane</keyword>
<dbReference type="InterPro" id="IPR025857">
    <property type="entry name" value="MacB_PCD"/>
</dbReference>
<dbReference type="OrthoDB" id="1451596at2"/>
<dbReference type="GO" id="GO:0005886">
    <property type="term" value="C:plasma membrane"/>
    <property type="evidence" value="ECO:0007669"/>
    <property type="project" value="UniProtKB-SubCell"/>
</dbReference>
<evidence type="ECO:0000259" key="7">
    <source>
        <dbReference type="Pfam" id="PF02687"/>
    </source>
</evidence>
<feature type="transmembrane region" description="Helical" evidence="6">
    <location>
        <begin position="20"/>
        <end position="42"/>
    </location>
</feature>
<comment type="subcellular location">
    <subcellularLocation>
        <location evidence="1">Cell membrane</location>
        <topology evidence="1">Multi-pass membrane protein</topology>
    </subcellularLocation>
</comment>
<feature type="transmembrane region" description="Helical" evidence="6">
    <location>
        <begin position="291"/>
        <end position="312"/>
    </location>
</feature>
<feature type="transmembrane region" description="Helical" evidence="6">
    <location>
        <begin position="434"/>
        <end position="455"/>
    </location>
</feature>
<keyword evidence="10" id="KW-1185">Reference proteome</keyword>
<protein>
    <submittedName>
        <fullName evidence="9">ABC-type antimicrobial peptide transport system, permease component</fullName>
    </submittedName>
</protein>
<dbReference type="InterPro" id="IPR003838">
    <property type="entry name" value="ABC3_permease_C"/>
</dbReference>
<dbReference type="InterPro" id="IPR050250">
    <property type="entry name" value="Macrolide_Exporter_MacB"/>
</dbReference>
<evidence type="ECO:0000256" key="4">
    <source>
        <dbReference type="ARBA" id="ARBA00022989"/>
    </source>
</evidence>
<dbReference type="EMBL" id="FOAF01000003">
    <property type="protein sequence ID" value="SEL71380.1"/>
    <property type="molecule type" value="Genomic_DNA"/>
</dbReference>
<dbReference type="STRING" id="407022.SAMN05661044_03210"/>
<evidence type="ECO:0000256" key="5">
    <source>
        <dbReference type="ARBA" id="ARBA00023136"/>
    </source>
</evidence>
<feature type="domain" description="ABC3 transporter permease C-terminal" evidence="7">
    <location>
        <begin position="298"/>
        <end position="414"/>
    </location>
</feature>
<feature type="domain" description="MacB-like periplasmic core" evidence="8">
    <location>
        <begin position="21"/>
        <end position="239"/>
    </location>
</feature>
<dbReference type="Pfam" id="PF02687">
    <property type="entry name" value="FtsX"/>
    <property type="match status" value="2"/>
</dbReference>
<feature type="domain" description="MacB-like periplasmic core" evidence="8">
    <location>
        <begin position="440"/>
        <end position="647"/>
    </location>
</feature>
<evidence type="ECO:0000259" key="8">
    <source>
        <dbReference type="Pfam" id="PF12704"/>
    </source>
</evidence>
<organism evidence="9 10">
    <name type="scientific">Olivibacter domesticus</name>
    <name type="common">Pseudosphingobacterium domesticum</name>
    <dbReference type="NCBI Taxonomy" id="407022"/>
    <lineage>
        <taxon>Bacteria</taxon>
        <taxon>Pseudomonadati</taxon>
        <taxon>Bacteroidota</taxon>
        <taxon>Sphingobacteriia</taxon>
        <taxon>Sphingobacteriales</taxon>
        <taxon>Sphingobacteriaceae</taxon>
        <taxon>Olivibacter</taxon>
    </lineage>
</organism>
<evidence type="ECO:0000313" key="9">
    <source>
        <dbReference type="EMBL" id="SEL71380.1"/>
    </source>
</evidence>
<sequence length="807" mass="89984">MLKNYIKIAWRNMLKHKTHAVINILGMTIAFICSILLLLTVYQEFSFDNFHQYKDRVFKLYNFSNRVEGTEVGTSMGYPVATHLKKEVLGVDKVTRIKSRGREIRYQDKALDLDIRLVDNDFFDIFSFKIVDGQRQSPLANLGDIVIDQKTANSLFGNQEPIGKPVEIKINGEWKPLTVSAVMEDAPQNSSLQYPILARTELDPDWSRTKEEWYEQHHDVFVRLASQASQSQVEPQLQQFINKYLHLDSNSLKNQGFKADANGAYLGMKLLSLNDLHFNNKLGRGDTVSKTYLYILLLVGAVILFIACFNFINLQISLSFTRTRELGVRKCMGAHASQVWGQLFSENFLQVGLSLLFSLGAVVLIIRALAHQSMAKLDITLLYNPTIISCLIGLLLFVAVVSSGYPFFILNKLKPAAIFKGKVGVAKAGLGRNALISLQFVIAITLICTTVISYLQFQYLRTASLGYNTSSIISIPVKDFIHGRDISAQLRNRLVSNPAVISVSGGDVNLGVGKDGSTSKSQVGFDHEGKQILTTYISADYDFLKTLSIKPIEGRDFSTSFTSDSTYAVIITESMAKQLGKSPLVGRLINTDSTGTHGWQIIGIIPDFHLYSMYEETKPLTIALEGDAPIDYIFVKVNTQNPAATMEMIKKTYAGLEPNAEFKGTYVDENIDRWYKKEKRLATLFSISASIAIVLSCMGLFGLALIIIGQKVKEIGIRKVLGASVAHITSRVIRDFVKPVIIALFIAIPIAWWSMNLWLQDFIYRMTMPWWVFPIAGIIALAIAVLTVGLQSLKAASANPVDSLRSE</sequence>
<name>A0A1H7SFF5_OLID1</name>
<dbReference type="AlphaFoldDB" id="A0A1H7SFF5"/>
<feature type="transmembrane region" description="Helical" evidence="6">
    <location>
        <begin position="771"/>
        <end position="790"/>
    </location>
</feature>
<evidence type="ECO:0000256" key="2">
    <source>
        <dbReference type="ARBA" id="ARBA00022475"/>
    </source>
</evidence>
<dbReference type="Proteomes" id="UP000199421">
    <property type="component" value="Unassembled WGS sequence"/>
</dbReference>
<feature type="domain" description="ABC3 transporter permease C-terminal" evidence="7">
    <location>
        <begin position="688"/>
        <end position="800"/>
    </location>
</feature>
<reference evidence="10" key="1">
    <citation type="submission" date="2016-10" db="EMBL/GenBank/DDBJ databases">
        <authorList>
            <person name="Varghese N."/>
            <person name="Submissions S."/>
        </authorList>
    </citation>
    <scope>NUCLEOTIDE SEQUENCE [LARGE SCALE GENOMIC DNA]</scope>
    <source>
        <strain evidence="10">DSM 18733</strain>
    </source>
</reference>
<evidence type="ECO:0000256" key="1">
    <source>
        <dbReference type="ARBA" id="ARBA00004651"/>
    </source>
</evidence>
<feature type="transmembrane region" description="Helical" evidence="6">
    <location>
        <begin position="681"/>
        <end position="708"/>
    </location>
</feature>
<dbReference type="Pfam" id="PF12704">
    <property type="entry name" value="MacB_PCD"/>
    <property type="match status" value="2"/>
</dbReference>
<keyword evidence="2" id="KW-1003">Cell membrane</keyword>
<evidence type="ECO:0000313" key="10">
    <source>
        <dbReference type="Proteomes" id="UP000199421"/>
    </source>
</evidence>
<feature type="transmembrane region" description="Helical" evidence="6">
    <location>
        <begin position="381"/>
        <end position="405"/>
    </location>
</feature>
<evidence type="ECO:0000256" key="3">
    <source>
        <dbReference type="ARBA" id="ARBA00022692"/>
    </source>
</evidence>